<feature type="region of interest" description="Disordered" evidence="10">
    <location>
        <begin position="57"/>
        <end position="76"/>
    </location>
</feature>
<keyword evidence="8" id="KW-1015">Disulfide bond</keyword>
<dbReference type="PANTHER" id="PTHR15001:SF7">
    <property type="entry name" value="DEFENSIN BETA 118"/>
    <property type="match status" value="1"/>
</dbReference>
<dbReference type="GO" id="GO:0005576">
    <property type="term" value="C:extracellular region"/>
    <property type="evidence" value="ECO:0007669"/>
    <property type="project" value="UniProtKB-SubCell"/>
</dbReference>
<keyword evidence="4 9" id="KW-0929">Antimicrobial</keyword>
<evidence type="ECO:0000256" key="7">
    <source>
        <dbReference type="ARBA" id="ARBA00023022"/>
    </source>
</evidence>
<comment type="function">
    <text evidence="9">Has antibacterial activity.</text>
</comment>
<dbReference type="Gene3D" id="3.10.360.10">
    <property type="entry name" value="Antimicrobial Peptide, Beta-defensin 2, Chain A"/>
    <property type="match status" value="1"/>
</dbReference>
<dbReference type="OMA" id="TNGWEEE"/>
<protein>
    <recommendedName>
        <fullName evidence="9">Beta-defensin</fullName>
    </recommendedName>
</protein>
<keyword evidence="7 9" id="KW-0044">Antibiotic</keyword>
<dbReference type="GO" id="GO:0042742">
    <property type="term" value="P:defense response to bacterium"/>
    <property type="evidence" value="ECO:0007669"/>
    <property type="project" value="UniProtKB-UniRule"/>
</dbReference>
<evidence type="ECO:0000256" key="9">
    <source>
        <dbReference type="RuleBase" id="RU231113"/>
    </source>
</evidence>
<dbReference type="InterPro" id="IPR050544">
    <property type="entry name" value="Beta-defensin"/>
</dbReference>
<sequence length="97" mass="10655">TKNLRNTYTILSGLSFYFSAYGGGKKCWHNSGHCRKKCNVDEIIKAVCKNHQSCCVPDQGQMSSDKKATTSPASIYGSRGDAMDRIVTVVSATTNWE</sequence>
<comment type="subcellular location">
    <subcellularLocation>
        <location evidence="1 9">Secreted</location>
    </subcellularLocation>
</comment>
<feature type="domain" description="Beta-defensin" evidence="11">
    <location>
        <begin position="26"/>
        <end position="55"/>
    </location>
</feature>
<evidence type="ECO:0000256" key="1">
    <source>
        <dbReference type="ARBA" id="ARBA00004613"/>
    </source>
</evidence>
<evidence type="ECO:0000256" key="6">
    <source>
        <dbReference type="ARBA" id="ARBA00022940"/>
    </source>
</evidence>
<evidence type="ECO:0000256" key="2">
    <source>
        <dbReference type="ARBA" id="ARBA00007371"/>
    </source>
</evidence>
<evidence type="ECO:0000256" key="8">
    <source>
        <dbReference type="ARBA" id="ARBA00023157"/>
    </source>
</evidence>
<reference evidence="12" key="1">
    <citation type="submission" date="2023-09" db="UniProtKB">
        <authorList>
            <consortium name="Ensembl"/>
        </authorList>
    </citation>
    <scope>IDENTIFICATION</scope>
</reference>
<name>A0A8C0D794_BALMU</name>
<evidence type="ECO:0000259" key="11">
    <source>
        <dbReference type="Pfam" id="PF13841"/>
    </source>
</evidence>
<keyword evidence="5" id="KW-0732">Signal</keyword>
<dbReference type="GeneTree" id="ENSGT00980000201228"/>
<dbReference type="AlphaFoldDB" id="A0A8C0D794"/>
<evidence type="ECO:0000256" key="5">
    <source>
        <dbReference type="ARBA" id="ARBA00022729"/>
    </source>
</evidence>
<evidence type="ECO:0000313" key="12">
    <source>
        <dbReference type="Ensembl" id="ENSBMSP00010017275.1"/>
    </source>
</evidence>
<dbReference type="InterPro" id="IPR025933">
    <property type="entry name" value="Beta_defensin_dom"/>
</dbReference>
<dbReference type="Ensembl" id="ENSBMST00010019084.1">
    <property type="protein sequence ID" value="ENSBMSP00010017275.1"/>
    <property type="gene ID" value="ENSBMSG00010012556.1"/>
</dbReference>
<keyword evidence="3 9" id="KW-0964">Secreted</keyword>
<proteinExistence type="inferred from homology"/>
<organism evidence="12">
    <name type="scientific">Balaenoptera musculus</name>
    <name type="common">Blue whale</name>
    <dbReference type="NCBI Taxonomy" id="9771"/>
    <lineage>
        <taxon>Eukaryota</taxon>
        <taxon>Metazoa</taxon>
        <taxon>Chordata</taxon>
        <taxon>Craniata</taxon>
        <taxon>Vertebrata</taxon>
        <taxon>Euteleostomi</taxon>
        <taxon>Mammalia</taxon>
        <taxon>Eutheria</taxon>
        <taxon>Laurasiatheria</taxon>
        <taxon>Artiodactyla</taxon>
        <taxon>Whippomorpha</taxon>
        <taxon>Cetacea</taxon>
        <taxon>Mysticeti</taxon>
        <taxon>Balaenopteridae</taxon>
        <taxon>Balaenoptera</taxon>
    </lineage>
</organism>
<dbReference type="PANTHER" id="PTHR15001">
    <property type="entry name" value="BETA-DEFENSIN 123-RELATED"/>
    <property type="match status" value="1"/>
</dbReference>
<evidence type="ECO:0000256" key="3">
    <source>
        <dbReference type="ARBA" id="ARBA00022525"/>
    </source>
</evidence>
<keyword evidence="6 9" id="KW-0211">Defensin</keyword>
<comment type="similarity">
    <text evidence="2 9">Belongs to the beta-defensin family.</text>
</comment>
<accession>A0A8C0D794</accession>
<evidence type="ECO:0000256" key="10">
    <source>
        <dbReference type="SAM" id="MobiDB-lite"/>
    </source>
</evidence>
<dbReference type="Pfam" id="PF13841">
    <property type="entry name" value="Defensin_beta_2"/>
    <property type="match status" value="1"/>
</dbReference>
<evidence type="ECO:0000256" key="4">
    <source>
        <dbReference type="ARBA" id="ARBA00022529"/>
    </source>
</evidence>
<dbReference type="GO" id="GO:0045087">
    <property type="term" value="P:innate immune response"/>
    <property type="evidence" value="ECO:0007669"/>
    <property type="project" value="InterPro"/>
</dbReference>